<dbReference type="SUPFAM" id="SSF81333">
    <property type="entry name" value="F1F0 ATP synthase subunit C"/>
    <property type="match status" value="1"/>
</dbReference>
<keyword evidence="3" id="KW-0813">Transport</keyword>
<dbReference type="InterPro" id="IPR002379">
    <property type="entry name" value="ATPase_proteolipid_c-like_dom"/>
</dbReference>
<dbReference type="PRINTS" id="PR00122">
    <property type="entry name" value="VACATPASE"/>
</dbReference>
<comment type="similarity">
    <text evidence="2">Belongs to the V-ATPase proteolipid subunit family.</text>
</comment>
<dbReference type="GO" id="GO:0033179">
    <property type="term" value="C:proton-transporting V-type ATPase, V0 domain"/>
    <property type="evidence" value="ECO:0007669"/>
    <property type="project" value="InterPro"/>
</dbReference>
<dbReference type="RefSeq" id="WP_199384072.1">
    <property type="nucleotide sequence ID" value="NZ_JAEMHM010000008.1"/>
</dbReference>
<keyword evidence="11" id="KW-1185">Reference proteome</keyword>
<proteinExistence type="inferred from homology"/>
<feature type="domain" description="V-ATPase proteolipid subunit C-like" evidence="9">
    <location>
        <begin position="8"/>
        <end position="67"/>
    </location>
</feature>
<dbReference type="InterPro" id="IPR000245">
    <property type="entry name" value="ATPase_proteolipid_csu"/>
</dbReference>
<evidence type="ECO:0000256" key="8">
    <source>
        <dbReference type="SAM" id="Phobius"/>
    </source>
</evidence>
<reference evidence="10" key="1">
    <citation type="submission" date="2020-12" db="EMBL/GenBank/DDBJ databases">
        <title>Geomonas sp. Red875, isolated from river sediment.</title>
        <authorList>
            <person name="Xu Z."/>
            <person name="Zhang Z."/>
            <person name="Masuda Y."/>
            <person name="Itoh H."/>
            <person name="Senoo K."/>
        </authorList>
    </citation>
    <scope>NUCLEOTIDE SEQUENCE</scope>
    <source>
        <strain evidence="10">Red875</strain>
    </source>
</reference>
<keyword evidence="6" id="KW-0406">Ion transport</keyword>
<accession>A0A8J7LYJ3</accession>
<evidence type="ECO:0000256" key="3">
    <source>
        <dbReference type="ARBA" id="ARBA00022448"/>
    </source>
</evidence>
<evidence type="ECO:0000313" key="11">
    <source>
        <dbReference type="Proteomes" id="UP000636888"/>
    </source>
</evidence>
<evidence type="ECO:0000256" key="2">
    <source>
        <dbReference type="ARBA" id="ARBA00007296"/>
    </source>
</evidence>
<gene>
    <name evidence="10" type="ORF">JFN93_10690</name>
</gene>
<comment type="subcellular location">
    <subcellularLocation>
        <location evidence="1">Membrane</location>
        <topology evidence="1">Multi-pass membrane protein</topology>
    </subcellularLocation>
</comment>
<dbReference type="Proteomes" id="UP000636888">
    <property type="component" value="Unassembled WGS sequence"/>
</dbReference>
<evidence type="ECO:0000259" key="9">
    <source>
        <dbReference type="Pfam" id="PF00137"/>
    </source>
</evidence>
<evidence type="ECO:0000256" key="6">
    <source>
        <dbReference type="ARBA" id="ARBA00023065"/>
    </source>
</evidence>
<evidence type="ECO:0000256" key="4">
    <source>
        <dbReference type="ARBA" id="ARBA00022692"/>
    </source>
</evidence>
<dbReference type="CDD" id="cd18181">
    <property type="entry name" value="ATP-synt_Vo_Ao_c_TtATPase_like"/>
    <property type="match status" value="1"/>
</dbReference>
<protein>
    <submittedName>
        <fullName evidence="10">ATPase</fullName>
    </submittedName>
</protein>
<dbReference type="InterPro" id="IPR035921">
    <property type="entry name" value="F/V-ATP_Csub_sf"/>
</dbReference>
<dbReference type="Pfam" id="PF00137">
    <property type="entry name" value="ATP-synt_C"/>
    <property type="match status" value="1"/>
</dbReference>
<keyword evidence="4 8" id="KW-0812">Transmembrane</keyword>
<organism evidence="10 11">
    <name type="scientific">Geomesophilobacter sediminis</name>
    <dbReference type="NCBI Taxonomy" id="2798584"/>
    <lineage>
        <taxon>Bacteria</taxon>
        <taxon>Pseudomonadati</taxon>
        <taxon>Thermodesulfobacteriota</taxon>
        <taxon>Desulfuromonadia</taxon>
        <taxon>Geobacterales</taxon>
        <taxon>Geobacteraceae</taxon>
        <taxon>Geomesophilobacter</taxon>
    </lineage>
</organism>
<dbReference type="EMBL" id="JAEMHM010000008">
    <property type="protein sequence ID" value="MBJ6725176.1"/>
    <property type="molecule type" value="Genomic_DNA"/>
</dbReference>
<name>A0A8J7LYJ3_9BACT</name>
<sequence length="70" mass="7015">MEKVLLGFAAALAIGLSALATGYAQSKIGSAGAGALAEKPELTGTVIILLAIPETLVILGFVIAAMILYL</sequence>
<dbReference type="Gene3D" id="1.20.120.610">
    <property type="entry name" value="lithium bound rotor ring of v- atpase"/>
    <property type="match status" value="1"/>
</dbReference>
<evidence type="ECO:0000256" key="7">
    <source>
        <dbReference type="ARBA" id="ARBA00023136"/>
    </source>
</evidence>
<evidence type="ECO:0000256" key="5">
    <source>
        <dbReference type="ARBA" id="ARBA00022989"/>
    </source>
</evidence>
<dbReference type="GO" id="GO:0046961">
    <property type="term" value="F:proton-transporting ATPase activity, rotational mechanism"/>
    <property type="evidence" value="ECO:0007669"/>
    <property type="project" value="InterPro"/>
</dbReference>
<keyword evidence="5 8" id="KW-1133">Transmembrane helix</keyword>
<feature type="transmembrane region" description="Helical" evidence="8">
    <location>
        <begin position="47"/>
        <end position="69"/>
    </location>
</feature>
<keyword evidence="7 8" id="KW-0472">Membrane</keyword>
<dbReference type="AlphaFoldDB" id="A0A8J7LYJ3"/>
<evidence type="ECO:0000256" key="1">
    <source>
        <dbReference type="ARBA" id="ARBA00004141"/>
    </source>
</evidence>
<evidence type="ECO:0000313" key="10">
    <source>
        <dbReference type="EMBL" id="MBJ6725176.1"/>
    </source>
</evidence>
<comment type="caution">
    <text evidence="10">The sequence shown here is derived from an EMBL/GenBank/DDBJ whole genome shotgun (WGS) entry which is preliminary data.</text>
</comment>